<comment type="similarity">
    <text evidence="2">Belongs to the cyclophilin-type PPIase family.</text>
</comment>
<feature type="region of interest" description="Disordered" evidence="7">
    <location>
        <begin position="343"/>
        <end position="366"/>
    </location>
</feature>
<evidence type="ECO:0000256" key="7">
    <source>
        <dbReference type="SAM" id="MobiDB-lite"/>
    </source>
</evidence>
<dbReference type="InterPro" id="IPR020892">
    <property type="entry name" value="Cyclophilin-type_PPIase_CS"/>
</dbReference>
<sequence>MSNIYIQEPPTNGKVLLKTTAGDIDIELWSKEAPKACRNYIQLCMEGYYDNTIFHRVVPDFIVQGGDPTGTGSGGESIYGHPFKDEFHSRLRFTRRGLVAMANAGPHDNGSQFFFTLGRADELNNKHTIFGKVTGDTIYNLLRLTEVDIDANERPVNPHKIKACEILFSPFDDIIPRENRTLKKDKPEQGTKKPKAKGTKNFKLLSFGEEAEEEEVEVSKVSQSMKGKSKSSHDLLKDDPRLSAVPAVKSNKGHKNEGPPDEKDESEEDESEEEDNNEQESDDIDSDEKHQLKNRIAKKLKRDPTDFVKPAAKSEDTVTEKKMSRSEELRKEARQLKRELIAAKQRKEENDAQQMEEKTEGKETLASSAVAEYLKEKEKYELLRKQKAKKGASREEQVWTDCHDLRCRMLRMEAV</sequence>
<dbReference type="GO" id="GO:0003755">
    <property type="term" value="F:peptidyl-prolyl cis-trans isomerase activity"/>
    <property type="evidence" value="ECO:0007669"/>
    <property type="project" value="InterPro"/>
</dbReference>
<feature type="region of interest" description="Disordered" evidence="7">
    <location>
        <begin position="178"/>
        <end position="331"/>
    </location>
</feature>
<evidence type="ECO:0000313" key="10">
    <source>
        <dbReference type="Proteomes" id="UP001066276"/>
    </source>
</evidence>
<proteinExistence type="inferred from homology"/>
<dbReference type="GO" id="GO:0006457">
    <property type="term" value="P:protein folding"/>
    <property type="evidence" value="ECO:0007669"/>
    <property type="project" value="InterPro"/>
</dbReference>
<feature type="compositionally biased region" description="Basic and acidic residues" evidence="7">
    <location>
        <begin position="343"/>
        <end position="363"/>
    </location>
</feature>
<name>A0AAV7WC37_PLEWA</name>
<dbReference type="PANTHER" id="PTHR45625">
    <property type="entry name" value="PEPTIDYL-PROLYL CIS-TRANS ISOMERASE-RELATED"/>
    <property type="match status" value="1"/>
</dbReference>
<dbReference type="EMBL" id="JANPWB010000002">
    <property type="protein sequence ID" value="KAJ1209619.1"/>
    <property type="molecule type" value="Genomic_DNA"/>
</dbReference>
<evidence type="ECO:0000259" key="8">
    <source>
        <dbReference type="PROSITE" id="PS50072"/>
    </source>
</evidence>
<dbReference type="PROSITE" id="PS00170">
    <property type="entry name" value="CSA_PPIASE_1"/>
    <property type="match status" value="1"/>
</dbReference>
<feature type="compositionally biased region" description="Acidic residues" evidence="7">
    <location>
        <begin position="262"/>
        <end position="286"/>
    </location>
</feature>
<dbReference type="Proteomes" id="UP001066276">
    <property type="component" value="Chromosome 1_2"/>
</dbReference>
<evidence type="ECO:0000256" key="6">
    <source>
        <dbReference type="ARBA" id="ARBA00046368"/>
    </source>
</evidence>
<comment type="subcellular location">
    <subcellularLocation>
        <location evidence="1">Nucleus</location>
    </subcellularLocation>
</comment>
<dbReference type="InterPro" id="IPR029000">
    <property type="entry name" value="Cyclophilin-like_dom_sf"/>
</dbReference>
<gene>
    <name evidence="9" type="ORF">NDU88_004993</name>
</gene>
<feature type="compositionally biased region" description="Basic and acidic residues" evidence="7">
    <location>
        <begin position="302"/>
        <end position="331"/>
    </location>
</feature>
<reference evidence="9" key="1">
    <citation type="journal article" date="2022" name="bioRxiv">
        <title>Sequencing and chromosome-scale assembly of the giantPleurodeles waltlgenome.</title>
        <authorList>
            <person name="Brown T."/>
            <person name="Elewa A."/>
            <person name="Iarovenko S."/>
            <person name="Subramanian E."/>
            <person name="Araus A.J."/>
            <person name="Petzold A."/>
            <person name="Susuki M."/>
            <person name="Suzuki K.-i.T."/>
            <person name="Hayashi T."/>
            <person name="Toyoda A."/>
            <person name="Oliveira C."/>
            <person name="Osipova E."/>
            <person name="Leigh N.D."/>
            <person name="Simon A."/>
            <person name="Yun M.H."/>
        </authorList>
    </citation>
    <scope>NUCLEOTIDE SEQUENCE</scope>
    <source>
        <strain evidence="9">20211129_DDA</strain>
        <tissue evidence="9">Liver</tissue>
    </source>
</reference>
<dbReference type="PRINTS" id="PR00153">
    <property type="entry name" value="CSAPPISMRASE"/>
</dbReference>
<feature type="domain" description="PPIase cyclophilin-type" evidence="8">
    <location>
        <begin position="19"/>
        <end position="166"/>
    </location>
</feature>
<dbReference type="AlphaFoldDB" id="A0AAV7WC37"/>
<evidence type="ECO:0000256" key="1">
    <source>
        <dbReference type="ARBA" id="ARBA00004123"/>
    </source>
</evidence>
<dbReference type="PANTHER" id="PTHR45625:SF6">
    <property type="entry name" value="SPLICEOSOME-ASSOCIATED PROTEIN CWC27 HOMOLOG"/>
    <property type="match status" value="1"/>
</dbReference>
<evidence type="ECO:0000256" key="5">
    <source>
        <dbReference type="ARBA" id="ARBA00042090"/>
    </source>
</evidence>
<evidence type="ECO:0000256" key="3">
    <source>
        <dbReference type="ARBA" id="ARBA00023242"/>
    </source>
</evidence>
<dbReference type="FunFam" id="2.40.100.10:FF:000007">
    <property type="entry name" value="Peptidyl-prolyl cis-trans isomerase CWC27 homolog"/>
    <property type="match status" value="1"/>
</dbReference>
<keyword evidence="10" id="KW-1185">Reference proteome</keyword>
<keyword evidence="3" id="KW-0539">Nucleus</keyword>
<dbReference type="PROSITE" id="PS50072">
    <property type="entry name" value="CSA_PPIASE_2"/>
    <property type="match status" value="1"/>
</dbReference>
<dbReference type="InterPro" id="IPR044666">
    <property type="entry name" value="Cyclophilin_A-like"/>
</dbReference>
<evidence type="ECO:0000313" key="9">
    <source>
        <dbReference type="EMBL" id="KAJ1209619.1"/>
    </source>
</evidence>
<comment type="subunit">
    <text evidence="6">Part of the activated spliceosome B/catalytic step 1 spliceosome, one of the forms of the spliceosome which has a well-formed active site but still cannot catalyze the branching reaction and is composed at least of 52 proteins, the U2, U5 and U6 snRNAs and the pre-mRNA. Recruited during early steps of activated spliceosome B maturation, it is probably one of the first proteins released from this complex as he matures to the spliceosome C complex. Component of the minor spliceosome, which splices U12-type introns.</text>
</comment>
<evidence type="ECO:0000256" key="4">
    <source>
        <dbReference type="ARBA" id="ARBA00040027"/>
    </source>
</evidence>
<dbReference type="CDD" id="cd01925">
    <property type="entry name" value="cyclophilin_CeCYP16-like"/>
    <property type="match status" value="1"/>
</dbReference>
<dbReference type="SUPFAM" id="SSF50891">
    <property type="entry name" value="Cyclophilin-like"/>
    <property type="match status" value="1"/>
</dbReference>
<dbReference type="Gene3D" id="2.40.100.10">
    <property type="entry name" value="Cyclophilin-like"/>
    <property type="match status" value="1"/>
</dbReference>
<feature type="compositionally biased region" description="Basic and acidic residues" evidence="7">
    <location>
        <begin position="231"/>
        <end position="241"/>
    </location>
</feature>
<organism evidence="9 10">
    <name type="scientific">Pleurodeles waltl</name>
    <name type="common">Iberian ribbed newt</name>
    <dbReference type="NCBI Taxonomy" id="8319"/>
    <lineage>
        <taxon>Eukaryota</taxon>
        <taxon>Metazoa</taxon>
        <taxon>Chordata</taxon>
        <taxon>Craniata</taxon>
        <taxon>Vertebrata</taxon>
        <taxon>Euteleostomi</taxon>
        <taxon>Amphibia</taxon>
        <taxon>Batrachia</taxon>
        <taxon>Caudata</taxon>
        <taxon>Salamandroidea</taxon>
        <taxon>Salamandridae</taxon>
        <taxon>Pleurodelinae</taxon>
        <taxon>Pleurodeles</taxon>
    </lineage>
</organism>
<dbReference type="Pfam" id="PF00160">
    <property type="entry name" value="Pro_isomerase"/>
    <property type="match status" value="1"/>
</dbReference>
<dbReference type="InterPro" id="IPR002130">
    <property type="entry name" value="Cyclophilin-type_PPIase_dom"/>
</dbReference>
<comment type="caution">
    <text evidence="9">The sequence shown here is derived from an EMBL/GenBank/DDBJ whole genome shotgun (WGS) entry which is preliminary data.</text>
</comment>
<protein>
    <recommendedName>
        <fullName evidence="4">Spliceosome-associated protein CWC27 homolog</fullName>
    </recommendedName>
    <alternativeName>
        <fullName evidence="5">Probable inactive peptidyl-prolyl cis-trans isomerase CWC27 homolog</fullName>
    </alternativeName>
</protein>
<feature type="compositionally biased region" description="Basic residues" evidence="7">
    <location>
        <begin position="292"/>
        <end position="301"/>
    </location>
</feature>
<dbReference type="GO" id="GO:0071013">
    <property type="term" value="C:catalytic step 2 spliceosome"/>
    <property type="evidence" value="ECO:0007669"/>
    <property type="project" value="TreeGrafter"/>
</dbReference>
<feature type="compositionally biased region" description="Basic and acidic residues" evidence="7">
    <location>
        <begin position="178"/>
        <end position="191"/>
    </location>
</feature>
<evidence type="ECO:0000256" key="2">
    <source>
        <dbReference type="ARBA" id="ARBA00007365"/>
    </source>
</evidence>
<accession>A0AAV7WC37</accession>